<dbReference type="AlphaFoldDB" id="A0A0E9SA42"/>
<protein>
    <submittedName>
        <fullName evidence="1">Uncharacterized protein</fullName>
    </submittedName>
</protein>
<dbReference type="EMBL" id="GBXM01070475">
    <property type="protein sequence ID" value="JAH38102.1"/>
    <property type="molecule type" value="Transcribed_RNA"/>
</dbReference>
<proteinExistence type="predicted"/>
<evidence type="ECO:0000313" key="1">
    <source>
        <dbReference type="EMBL" id="JAH38102.1"/>
    </source>
</evidence>
<accession>A0A0E9SA42</accession>
<organism evidence="1">
    <name type="scientific">Anguilla anguilla</name>
    <name type="common">European freshwater eel</name>
    <name type="synonym">Muraena anguilla</name>
    <dbReference type="NCBI Taxonomy" id="7936"/>
    <lineage>
        <taxon>Eukaryota</taxon>
        <taxon>Metazoa</taxon>
        <taxon>Chordata</taxon>
        <taxon>Craniata</taxon>
        <taxon>Vertebrata</taxon>
        <taxon>Euteleostomi</taxon>
        <taxon>Actinopterygii</taxon>
        <taxon>Neopterygii</taxon>
        <taxon>Teleostei</taxon>
        <taxon>Anguilliformes</taxon>
        <taxon>Anguillidae</taxon>
        <taxon>Anguilla</taxon>
    </lineage>
</organism>
<name>A0A0E9SA42_ANGAN</name>
<reference evidence="1" key="2">
    <citation type="journal article" date="2015" name="Fish Shellfish Immunol.">
        <title>Early steps in the European eel (Anguilla anguilla)-Vibrio vulnificus interaction in the gills: Role of the RtxA13 toxin.</title>
        <authorList>
            <person name="Callol A."/>
            <person name="Pajuelo D."/>
            <person name="Ebbesson L."/>
            <person name="Teles M."/>
            <person name="MacKenzie S."/>
            <person name="Amaro C."/>
        </authorList>
    </citation>
    <scope>NUCLEOTIDE SEQUENCE</scope>
</reference>
<sequence length="28" mass="3228">MKNSKMFSVPLTLCTCDPFWIHINSVKS</sequence>
<reference evidence="1" key="1">
    <citation type="submission" date="2014-11" db="EMBL/GenBank/DDBJ databases">
        <authorList>
            <person name="Amaro Gonzalez C."/>
        </authorList>
    </citation>
    <scope>NUCLEOTIDE SEQUENCE</scope>
</reference>